<dbReference type="GO" id="GO:0003924">
    <property type="term" value="F:GTPase activity"/>
    <property type="evidence" value="ECO:0007669"/>
    <property type="project" value="InterPro"/>
</dbReference>
<gene>
    <name evidence="6" type="ORF">CLODIP_2_CD14586</name>
</gene>
<dbReference type="PRINTS" id="PR00328">
    <property type="entry name" value="SAR1GTPBP"/>
</dbReference>
<keyword evidence="1 3" id="KW-0547">Nucleotide-binding</keyword>
<dbReference type="GO" id="GO:0097730">
    <property type="term" value="C:non-motile cilium"/>
    <property type="evidence" value="ECO:0007669"/>
    <property type="project" value="TreeGrafter"/>
</dbReference>
<dbReference type="GO" id="GO:0060170">
    <property type="term" value="C:ciliary membrane"/>
    <property type="evidence" value="ECO:0007669"/>
    <property type="project" value="TreeGrafter"/>
</dbReference>
<reference evidence="6 7" key="1">
    <citation type="submission" date="2020-04" db="EMBL/GenBank/DDBJ databases">
        <authorList>
            <person name="Alioto T."/>
            <person name="Alioto T."/>
            <person name="Gomez Garrido J."/>
        </authorList>
    </citation>
    <scope>NUCLEOTIDE SEQUENCE [LARGE SCALE GENOMIC DNA]</scope>
</reference>
<dbReference type="GO" id="GO:0097500">
    <property type="term" value="P:receptor localization to non-motile cilium"/>
    <property type="evidence" value="ECO:0007669"/>
    <property type="project" value="TreeGrafter"/>
</dbReference>
<keyword evidence="4" id="KW-0460">Magnesium</keyword>
<dbReference type="SMART" id="SM00178">
    <property type="entry name" value="SAR"/>
    <property type="match status" value="1"/>
</dbReference>
<evidence type="ECO:0000256" key="2">
    <source>
        <dbReference type="ARBA" id="ARBA00023134"/>
    </source>
</evidence>
<dbReference type="Proteomes" id="UP000494165">
    <property type="component" value="Unassembled WGS sequence"/>
</dbReference>
<keyword evidence="2 3" id="KW-0342">GTP-binding</keyword>
<dbReference type="PANTHER" id="PTHR46090">
    <property type="entry name" value="ADP-RIBOSYLATION FACTOR-LIKE PROTEIN 13B"/>
    <property type="match status" value="1"/>
</dbReference>
<evidence type="ECO:0000256" key="3">
    <source>
        <dbReference type="PIRSR" id="PIRSR606689-1"/>
    </source>
</evidence>
<evidence type="ECO:0000256" key="1">
    <source>
        <dbReference type="ARBA" id="ARBA00022741"/>
    </source>
</evidence>
<dbReference type="OrthoDB" id="14717at2759"/>
<dbReference type="InterPro" id="IPR006689">
    <property type="entry name" value="Small_GTPase_ARF/SAR"/>
</dbReference>
<dbReference type="GO" id="GO:0005525">
    <property type="term" value="F:GTP binding"/>
    <property type="evidence" value="ECO:0007669"/>
    <property type="project" value="UniProtKB-KW"/>
</dbReference>
<evidence type="ECO:0000256" key="5">
    <source>
        <dbReference type="SAM" id="MobiDB-lite"/>
    </source>
</evidence>
<dbReference type="GO" id="GO:0016192">
    <property type="term" value="P:vesicle-mediated transport"/>
    <property type="evidence" value="ECO:0007669"/>
    <property type="project" value="UniProtKB-ARBA"/>
</dbReference>
<proteinExistence type="predicted"/>
<dbReference type="NCBIfam" id="TIGR00231">
    <property type="entry name" value="small_GTP"/>
    <property type="match status" value="1"/>
</dbReference>
<feature type="compositionally biased region" description="Low complexity" evidence="5">
    <location>
        <begin position="267"/>
        <end position="282"/>
    </location>
</feature>
<dbReference type="SUPFAM" id="SSF52540">
    <property type="entry name" value="P-loop containing nucleoside triphosphate hydrolases"/>
    <property type="match status" value="1"/>
</dbReference>
<dbReference type="AlphaFoldDB" id="A0A8S1D845"/>
<dbReference type="EMBL" id="CADEPI010000164">
    <property type="protein sequence ID" value="CAB3378427.1"/>
    <property type="molecule type" value="Genomic_DNA"/>
</dbReference>
<dbReference type="InterPro" id="IPR051995">
    <property type="entry name" value="Ciliary_GTPase"/>
</dbReference>
<evidence type="ECO:0008006" key="8">
    <source>
        <dbReference type="Google" id="ProtNLM"/>
    </source>
</evidence>
<sequence length="386" mass="42667">MGSFCSCWNKYSRTVSFLLVGLDNAGKTTAVKGLAGEPTEHTVPTIGFSCTVIRSKRNQVKVFDLGGLPNIRGIWDKYFADVHGVIYVVDASQIDRIEESKAELEKLIAHEKIKGKPLLLLANKQDLPGALDELDLVEKLNLEHLVNAYKCPTTVETCAAILSPDPAIQSGFNWLIESVMNDFTVLDTRVSADLATQEAEQKILREERLARVEQLRKEREPVTEEIVEDSNQFDVSPFRPIEEIVADNRPGPKMILVQQSPPPPESPSRVSEVEVSSKVSMSTNSTVEMRPAVEEPKKRSLLPLRSNKTAPAEDTSPSRKQISSLPPLKQKSPVTEPAVPWIKPVLNAGELNGSATKENAWDESSDTFRLAEVPNGLHRPKIPNGH</sequence>
<feature type="region of interest" description="Disordered" evidence="5">
    <location>
        <begin position="249"/>
        <end position="386"/>
    </location>
</feature>
<dbReference type="Pfam" id="PF00025">
    <property type="entry name" value="Arf"/>
    <property type="match status" value="1"/>
</dbReference>
<dbReference type="GO" id="GO:0051649">
    <property type="term" value="P:establishment of localization in cell"/>
    <property type="evidence" value="ECO:0007669"/>
    <property type="project" value="UniProtKB-ARBA"/>
</dbReference>
<dbReference type="SMART" id="SM00177">
    <property type="entry name" value="ARF"/>
    <property type="match status" value="1"/>
</dbReference>
<feature type="binding site" evidence="4">
    <location>
        <position position="45"/>
    </location>
    <ligand>
        <name>Mg(2+)</name>
        <dbReference type="ChEBI" id="CHEBI:18420"/>
    </ligand>
</feature>
<dbReference type="InterPro" id="IPR027417">
    <property type="entry name" value="P-loop_NTPase"/>
</dbReference>
<dbReference type="PROSITE" id="PS51417">
    <property type="entry name" value="ARF"/>
    <property type="match status" value="1"/>
</dbReference>
<dbReference type="PANTHER" id="PTHR46090:SF2">
    <property type="entry name" value="ADP-RIBOSYLATION FACTOR-LIKE PROTEIN 13B"/>
    <property type="match status" value="1"/>
</dbReference>
<feature type="binding site" evidence="4">
    <location>
        <position position="28"/>
    </location>
    <ligand>
        <name>Mg(2+)</name>
        <dbReference type="ChEBI" id="CHEBI:18420"/>
    </ligand>
</feature>
<dbReference type="InterPro" id="IPR005225">
    <property type="entry name" value="Small_GTP-bd"/>
</dbReference>
<dbReference type="GO" id="GO:1905515">
    <property type="term" value="P:non-motile cilium assembly"/>
    <property type="evidence" value="ECO:0007669"/>
    <property type="project" value="TreeGrafter"/>
</dbReference>
<keyword evidence="4" id="KW-0479">Metal-binding</keyword>
<keyword evidence="7" id="KW-1185">Reference proteome</keyword>
<accession>A0A8S1D845</accession>
<evidence type="ECO:0000313" key="6">
    <source>
        <dbReference type="EMBL" id="CAB3378427.1"/>
    </source>
</evidence>
<feature type="binding site" evidence="3">
    <location>
        <begin position="21"/>
        <end position="28"/>
    </location>
    <ligand>
        <name>GTP</name>
        <dbReference type="ChEBI" id="CHEBI:37565"/>
    </ligand>
</feature>
<feature type="binding site" evidence="3">
    <location>
        <position position="67"/>
    </location>
    <ligand>
        <name>GTP</name>
        <dbReference type="ChEBI" id="CHEBI:37565"/>
    </ligand>
</feature>
<dbReference type="GO" id="GO:0046872">
    <property type="term" value="F:metal ion binding"/>
    <property type="evidence" value="ECO:0007669"/>
    <property type="project" value="UniProtKB-KW"/>
</dbReference>
<evidence type="ECO:0000256" key="4">
    <source>
        <dbReference type="PIRSR" id="PIRSR606689-2"/>
    </source>
</evidence>
<feature type="binding site" evidence="3">
    <location>
        <begin position="123"/>
        <end position="126"/>
    </location>
    <ligand>
        <name>GTP</name>
        <dbReference type="ChEBI" id="CHEBI:37565"/>
    </ligand>
</feature>
<comment type="caution">
    <text evidence="6">The sequence shown here is derived from an EMBL/GenBank/DDBJ whole genome shotgun (WGS) entry which is preliminary data.</text>
</comment>
<evidence type="ECO:0000313" key="7">
    <source>
        <dbReference type="Proteomes" id="UP000494165"/>
    </source>
</evidence>
<dbReference type="Gene3D" id="3.40.50.300">
    <property type="entry name" value="P-loop containing nucleotide triphosphate hydrolases"/>
    <property type="match status" value="1"/>
</dbReference>
<protein>
    <recommendedName>
        <fullName evidence="8">ADP-ribosylation factor-like protein 13B</fullName>
    </recommendedName>
</protein>
<name>A0A8S1D845_9INSE</name>
<organism evidence="6 7">
    <name type="scientific">Cloeon dipterum</name>
    <dbReference type="NCBI Taxonomy" id="197152"/>
    <lineage>
        <taxon>Eukaryota</taxon>
        <taxon>Metazoa</taxon>
        <taxon>Ecdysozoa</taxon>
        <taxon>Arthropoda</taxon>
        <taxon>Hexapoda</taxon>
        <taxon>Insecta</taxon>
        <taxon>Pterygota</taxon>
        <taxon>Palaeoptera</taxon>
        <taxon>Ephemeroptera</taxon>
        <taxon>Pisciforma</taxon>
        <taxon>Baetidae</taxon>
        <taxon>Cloeon</taxon>
    </lineage>
</organism>